<dbReference type="PANTHER" id="PTHR30026:SF20">
    <property type="entry name" value="OUTER MEMBRANE PROTEIN TOLC"/>
    <property type="match status" value="1"/>
</dbReference>
<evidence type="ECO:0000256" key="9">
    <source>
        <dbReference type="SAM" id="SignalP"/>
    </source>
</evidence>
<comment type="subcellular location">
    <subcellularLocation>
        <location evidence="1">Cell outer membrane</location>
    </subcellularLocation>
</comment>
<dbReference type="RefSeq" id="WP_199111641.1">
    <property type="nucleotide sequence ID" value="NZ_JAHWXQ010000007.1"/>
</dbReference>
<evidence type="ECO:0000313" key="11">
    <source>
        <dbReference type="Proteomes" id="UP000774935"/>
    </source>
</evidence>
<evidence type="ECO:0000313" key="10">
    <source>
        <dbReference type="EMBL" id="MBW3366900.1"/>
    </source>
</evidence>
<dbReference type="InterPro" id="IPR051906">
    <property type="entry name" value="TolC-like"/>
</dbReference>
<sequence>MKKKSVNLLLAAALGSLLFSAPAFAQDNPGNGGWTLTEAIEYAQKNNLQVKQTRVGRDLNAIDLKQARYDRLPDLNGGGGYSFNAGSYQNPVDFSLSTENSQTANFQASSNLPLFMGFQQTNLIKQYGLDLQASEQDILAIQNDITLQVITSYLNVLFSEELIKTAELQRSTSQKQLDRTRLLYKAGSVAEIAVLDLESQLATDELDIINAQNQRDIARLSLIQLLNLENEQARTFEIIIPDVPEPDEAPVVANPTMVYDIAAQTQPGVKAADFRVLSADKALDVARGAYYPRVSLGAGFSTRYIKGGQRLISVETISGRNPQTFYLGQTGDAAQTYYLPFSVEKGVFETSNIVDQFQDNVNKYVGINLSIPVFNGFLARNNVQRAKLGQQNAKLNADIERNQLRQTIEQAYVDALAAQRKYAAAKQQVTALEKNYKNAELRLNSGVINTVDFFVITNNYRTAQSNLIQAKYEYTFKLKVLDFYQGKEITL</sequence>
<dbReference type="Pfam" id="PF02321">
    <property type="entry name" value="OEP"/>
    <property type="match status" value="2"/>
</dbReference>
<feature type="coiled-coil region" evidence="8">
    <location>
        <begin position="415"/>
        <end position="442"/>
    </location>
</feature>
<evidence type="ECO:0000256" key="7">
    <source>
        <dbReference type="ARBA" id="ARBA00023237"/>
    </source>
</evidence>
<comment type="similarity">
    <text evidence="2">Belongs to the outer membrane factor (OMF) (TC 1.B.17) family.</text>
</comment>
<comment type="caution">
    <text evidence="10">The sequence shown here is derived from an EMBL/GenBank/DDBJ whole genome shotgun (WGS) entry which is preliminary data.</text>
</comment>
<dbReference type="PANTHER" id="PTHR30026">
    <property type="entry name" value="OUTER MEMBRANE PROTEIN TOLC"/>
    <property type="match status" value="1"/>
</dbReference>
<keyword evidence="6" id="KW-0472">Membrane</keyword>
<dbReference type="Proteomes" id="UP000774935">
    <property type="component" value="Unassembled WGS sequence"/>
</dbReference>
<evidence type="ECO:0000256" key="8">
    <source>
        <dbReference type="SAM" id="Coils"/>
    </source>
</evidence>
<evidence type="ECO:0000256" key="2">
    <source>
        <dbReference type="ARBA" id="ARBA00007613"/>
    </source>
</evidence>
<dbReference type="SUPFAM" id="SSF56954">
    <property type="entry name" value="Outer membrane efflux proteins (OEP)"/>
    <property type="match status" value="1"/>
</dbReference>
<organism evidence="10 11">
    <name type="scientific">Pontibacter populi</name>
    <dbReference type="NCBI Taxonomy" id="890055"/>
    <lineage>
        <taxon>Bacteria</taxon>
        <taxon>Pseudomonadati</taxon>
        <taxon>Bacteroidota</taxon>
        <taxon>Cytophagia</taxon>
        <taxon>Cytophagales</taxon>
        <taxon>Hymenobacteraceae</taxon>
        <taxon>Pontibacter</taxon>
    </lineage>
</organism>
<reference evidence="10 11" key="1">
    <citation type="submission" date="2021-07" db="EMBL/GenBank/DDBJ databases">
        <authorList>
            <person name="Kim M.K."/>
        </authorList>
    </citation>
    <scope>NUCLEOTIDE SEQUENCE [LARGE SCALE GENOMIC DNA]</scope>
    <source>
        <strain evidence="10 11">HLY7-15</strain>
    </source>
</reference>
<keyword evidence="3" id="KW-0813">Transport</keyword>
<keyword evidence="11" id="KW-1185">Reference proteome</keyword>
<keyword evidence="9" id="KW-0732">Signal</keyword>
<dbReference type="Gene3D" id="1.20.1600.10">
    <property type="entry name" value="Outer membrane efflux proteins (OEP)"/>
    <property type="match status" value="1"/>
</dbReference>
<proteinExistence type="inferred from homology"/>
<feature type="signal peptide" evidence="9">
    <location>
        <begin position="1"/>
        <end position="25"/>
    </location>
</feature>
<keyword evidence="4" id="KW-1134">Transmembrane beta strand</keyword>
<accession>A0ABS6XFY8</accession>
<keyword evidence="5" id="KW-0812">Transmembrane</keyword>
<name>A0ABS6XFY8_9BACT</name>
<protein>
    <submittedName>
        <fullName evidence="10">TolC family protein</fullName>
    </submittedName>
</protein>
<dbReference type="InterPro" id="IPR003423">
    <property type="entry name" value="OMP_efflux"/>
</dbReference>
<evidence type="ECO:0000256" key="3">
    <source>
        <dbReference type="ARBA" id="ARBA00022448"/>
    </source>
</evidence>
<evidence type="ECO:0000256" key="4">
    <source>
        <dbReference type="ARBA" id="ARBA00022452"/>
    </source>
</evidence>
<gene>
    <name evidence="10" type="ORF">KYK27_17705</name>
</gene>
<keyword evidence="8" id="KW-0175">Coiled coil</keyword>
<dbReference type="EMBL" id="JAHWXQ010000007">
    <property type="protein sequence ID" value="MBW3366900.1"/>
    <property type="molecule type" value="Genomic_DNA"/>
</dbReference>
<evidence type="ECO:0000256" key="6">
    <source>
        <dbReference type="ARBA" id="ARBA00023136"/>
    </source>
</evidence>
<evidence type="ECO:0000256" key="1">
    <source>
        <dbReference type="ARBA" id="ARBA00004442"/>
    </source>
</evidence>
<feature type="chain" id="PRO_5045954351" evidence="9">
    <location>
        <begin position="26"/>
        <end position="491"/>
    </location>
</feature>
<keyword evidence="7" id="KW-0998">Cell outer membrane</keyword>
<evidence type="ECO:0000256" key="5">
    <source>
        <dbReference type="ARBA" id="ARBA00022692"/>
    </source>
</evidence>